<evidence type="ECO:0000313" key="1">
    <source>
        <dbReference type="EMBL" id="KAK9153706.1"/>
    </source>
</evidence>
<reference evidence="1 2" key="1">
    <citation type="submission" date="2024-01" db="EMBL/GenBank/DDBJ databases">
        <title>Genome assemblies of Stephania.</title>
        <authorList>
            <person name="Yang L."/>
        </authorList>
    </citation>
    <scope>NUCLEOTIDE SEQUENCE [LARGE SCALE GENOMIC DNA]</scope>
    <source>
        <strain evidence="1">QJT</strain>
        <tissue evidence="1">Leaf</tissue>
    </source>
</reference>
<name>A0AAP0KJJ2_9MAGN</name>
<keyword evidence="2" id="KW-1185">Reference proteome</keyword>
<dbReference type="Proteomes" id="UP001417504">
    <property type="component" value="Unassembled WGS sequence"/>
</dbReference>
<sequence length="76" mass="8353">MKKHITTATKLARAFLRRPNTTYVDERALSISLRDGCFASSYSSTSKSKSNTAYSLFNPSKPSPLLGLPTWPESIG</sequence>
<evidence type="ECO:0000313" key="2">
    <source>
        <dbReference type="Proteomes" id="UP001417504"/>
    </source>
</evidence>
<gene>
    <name evidence="1" type="ORF">Sjap_001186</name>
</gene>
<dbReference type="EMBL" id="JBBNAE010000001">
    <property type="protein sequence ID" value="KAK9153706.1"/>
    <property type="molecule type" value="Genomic_DNA"/>
</dbReference>
<dbReference type="AlphaFoldDB" id="A0AAP0KJJ2"/>
<comment type="caution">
    <text evidence="1">The sequence shown here is derived from an EMBL/GenBank/DDBJ whole genome shotgun (WGS) entry which is preliminary data.</text>
</comment>
<accession>A0AAP0KJJ2</accession>
<proteinExistence type="predicted"/>
<organism evidence="1 2">
    <name type="scientific">Stephania japonica</name>
    <dbReference type="NCBI Taxonomy" id="461633"/>
    <lineage>
        <taxon>Eukaryota</taxon>
        <taxon>Viridiplantae</taxon>
        <taxon>Streptophyta</taxon>
        <taxon>Embryophyta</taxon>
        <taxon>Tracheophyta</taxon>
        <taxon>Spermatophyta</taxon>
        <taxon>Magnoliopsida</taxon>
        <taxon>Ranunculales</taxon>
        <taxon>Menispermaceae</taxon>
        <taxon>Menispermoideae</taxon>
        <taxon>Cissampelideae</taxon>
        <taxon>Stephania</taxon>
    </lineage>
</organism>
<protein>
    <submittedName>
        <fullName evidence="1">Uncharacterized protein</fullName>
    </submittedName>
</protein>